<evidence type="ECO:0000313" key="2">
    <source>
        <dbReference type="Proteomes" id="UP001501759"/>
    </source>
</evidence>
<comment type="caution">
    <text evidence="1">The sequence shown here is derived from an EMBL/GenBank/DDBJ whole genome shotgun (WGS) entry which is preliminary data.</text>
</comment>
<protein>
    <submittedName>
        <fullName evidence="1">Uncharacterized protein</fullName>
    </submittedName>
</protein>
<name>A0ABP9JF02_9ACTN</name>
<proteinExistence type="predicted"/>
<dbReference type="EMBL" id="BAABKB010000030">
    <property type="protein sequence ID" value="GAA5028574.1"/>
    <property type="molecule type" value="Genomic_DNA"/>
</dbReference>
<dbReference type="RefSeq" id="WP_425589334.1">
    <property type="nucleotide sequence ID" value="NZ_BAABKB010000030.1"/>
</dbReference>
<sequence length="50" mass="5715">MVVLRYWEDRSIEAFNAGNQESAATRATPALTMKELRTIALGPKWHELLK</sequence>
<gene>
    <name evidence="1" type="ORF">GCM10023335_66660</name>
</gene>
<evidence type="ECO:0000313" key="1">
    <source>
        <dbReference type="EMBL" id="GAA5028574.1"/>
    </source>
</evidence>
<reference evidence="2" key="1">
    <citation type="journal article" date="2019" name="Int. J. Syst. Evol. Microbiol.">
        <title>The Global Catalogue of Microorganisms (GCM) 10K type strain sequencing project: providing services to taxonomists for standard genome sequencing and annotation.</title>
        <authorList>
            <consortium name="The Broad Institute Genomics Platform"/>
            <consortium name="The Broad Institute Genome Sequencing Center for Infectious Disease"/>
            <person name="Wu L."/>
            <person name="Ma J."/>
        </authorList>
    </citation>
    <scope>NUCLEOTIDE SEQUENCE [LARGE SCALE GENOMIC DNA]</scope>
    <source>
        <strain evidence="2">JCM 18409</strain>
    </source>
</reference>
<organism evidence="1 2">
    <name type="scientific">Streptomyces siamensis</name>
    <dbReference type="NCBI Taxonomy" id="1274986"/>
    <lineage>
        <taxon>Bacteria</taxon>
        <taxon>Bacillati</taxon>
        <taxon>Actinomycetota</taxon>
        <taxon>Actinomycetes</taxon>
        <taxon>Kitasatosporales</taxon>
        <taxon>Streptomycetaceae</taxon>
        <taxon>Streptomyces</taxon>
    </lineage>
</organism>
<keyword evidence="2" id="KW-1185">Reference proteome</keyword>
<accession>A0ABP9JF02</accession>
<dbReference type="Proteomes" id="UP001501759">
    <property type="component" value="Unassembled WGS sequence"/>
</dbReference>